<feature type="domain" description="Reverse transcriptase" evidence="4">
    <location>
        <begin position="3"/>
        <end position="64"/>
    </location>
</feature>
<evidence type="ECO:0000256" key="3">
    <source>
        <dbReference type="SAM" id="MobiDB-lite"/>
    </source>
</evidence>
<proteinExistence type="inferred from homology"/>
<dbReference type="Pfam" id="PF00078">
    <property type="entry name" value="RVT_1"/>
    <property type="match status" value="1"/>
</dbReference>
<dbReference type="InterPro" id="IPR000477">
    <property type="entry name" value="RT_dom"/>
</dbReference>
<feature type="region of interest" description="Disordered" evidence="3">
    <location>
        <begin position="152"/>
        <end position="180"/>
    </location>
</feature>
<evidence type="ECO:0000256" key="1">
    <source>
        <dbReference type="ARBA" id="ARBA00010879"/>
    </source>
</evidence>
<accession>A0AAV2JI04</accession>
<dbReference type="GO" id="GO:0004523">
    <property type="term" value="F:RNA-DNA hybrid ribonuclease activity"/>
    <property type="evidence" value="ECO:0007669"/>
    <property type="project" value="UniProtKB-EC"/>
</dbReference>
<dbReference type="InterPro" id="IPR051320">
    <property type="entry name" value="Viral_Replic_Matur_Polypro"/>
</dbReference>
<dbReference type="EC" id="3.1.26.4" evidence="2"/>
<dbReference type="Proteomes" id="UP001497482">
    <property type="component" value="Chromosome 13"/>
</dbReference>
<evidence type="ECO:0000259" key="4">
    <source>
        <dbReference type="Pfam" id="PF00078"/>
    </source>
</evidence>
<name>A0AAV2JI04_KNICA</name>
<evidence type="ECO:0000313" key="5">
    <source>
        <dbReference type="EMBL" id="CAL1577336.1"/>
    </source>
</evidence>
<feature type="compositionally biased region" description="Basic and acidic residues" evidence="3">
    <location>
        <begin position="153"/>
        <end position="170"/>
    </location>
</feature>
<dbReference type="EMBL" id="OZ035835">
    <property type="protein sequence ID" value="CAL1577336.1"/>
    <property type="molecule type" value="Genomic_DNA"/>
</dbReference>
<dbReference type="PANTHER" id="PTHR33064">
    <property type="entry name" value="POL PROTEIN"/>
    <property type="match status" value="1"/>
</dbReference>
<protein>
    <recommendedName>
        <fullName evidence="2">ribonuclease H</fullName>
        <ecNumber evidence="2">3.1.26.4</ecNumber>
    </recommendedName>
</protein>
<reference evidence="5 6" key="1">
    <citation type="submission" date="2024-04" db="EMBL/GenBank/DDBJ databases">
        <authorList>
            <person name="Waldvogel A.-M."/>
            <person name="Schoenle A."/>
        </authorList>
    </citation>
    <scope>NUCLEOTIDE SEQUENCE [LARGE SCALE GENOMIC DNA]</scope>
</reference>
<dbReference type="AlphaFoldDB" id="A0AAV2JI04"/>
<sequence>MEGCLGDLRDEVCVPYLDDVLVFSRTFDQHVHNVRQVLQRQKACGIKLRAEKCELFKPQVTYVGRVISAEGYRMNPKEVEAVKAQQTPDTVREVRKLLEFLSCYRTYIQDFSRIAKPLPKPIETILKCTEECGQEAMDSICKAIKSSQMVLGGEEKEPECHQSEEGKPDPCRLLQTSSQGPSYPVSLSRELHLWRELKKLFQRLILSQCWRQSQKRPPLTPLRKLQSPAQSEPDGPGLYTYDHLGEPTVRELQSCPVGVSRPGPDVSRVRDDYCTANLYPLHVAL</sequence>
<dbReference type="PANTHER" id="PTHR33064:SF37">
    <property type="entry name" value="RIBONUCLEASE H"/>
    <property type="match status" value="1"/>
</dbReference>
<dbReference type="SUPFAM" id="SSF56672">
    <property type="entry name" value="DNA/RNA polymerases"/>
    <property type="match status" value="1"/>
</dbReference>
<dbReference type="InterPro" id="IPR043128">
    <property type="entry name" value="Rev_trsase/Diguanyl_cyclase"/>
</dbReference>
<keyword evidence="6" id="KW-1185">Reference proteome</keyword>
<dbReference type="InterPro" id="IPR043502">
    <property type="entry name" value="DNA/RNA_pol_sf"/>
</dbReference>
<evidence type="ECO:0000313" key="6">
    <source>
        <dbReference type="Proteomes" id="UP001497482"/>
    </source>
</evidence>
<evidence type="ECO:0000256" key="2">
    <source>
        <dbReference type="ARBA" id="ARBA00012180"/>
    </source>
</evidence>
<feature type="region of interest" description="Disordered" evidence="3">
    <location>
        <begin position="217"/>
        <end position="240"/>
    </location>
</feature>
<dbReference type="Gene3D" id="3.30.70.270">
    <property type="match status" value="2"/>
</dbReference>
<gene>
    <name evidence="5" type="ORF">KC01_LOCUS8700</name>
</gene>
<comment type="similarity">
    <text evidence="1">Belongs to the beta type-B retroviral polymerase family. HERV class-II K(HML-2) pol subfamily.</text>
</comment>
<organism evidence="5 6">
    <name type="scientific">Knipowitschia caucasica</name>
    <name type="common">Caucasian dwarf goby</name>
    <name type="synonym">Pomatoschistus caucasicus</name>
    <dbReference type="NCBI Taxonomy" id="637954"/>
    <lineage>
        <taxon>Eukaryota</taxon>
        <taxon>Metazoa</taxon>
        <taxon>Chordata</taxon>
        <taxon>Craniata</taxon>
        <taxon>Vertebrata</taxon>
        <taxon>Euteleostomi</taxon>
        <taxon>Actinopterygii</taxon>
        <taxon>Neopterygii</taxon>
        <taxon>Teleostei</taxon>
        <taxon>Neoteleostei</taxon>
        <taxon>Acanthomorphata</taxon>
        <taxon>Gobiaria</taxon>
        <taxon>Gobiiformes</taxon>
        <taxon>Gobioidei</taxon>
        <taxon>Gobiidae</taxon>
        <taxon>Gobiinae</taxon>
        <taxon>Knipowitschia</taxon>
    </lineage>
</organism>